<evidence type="ECO:0000256" key="1">
    <source>
        <dbReference type="ARBA" id="ARBA00009437"/>
    </source>
</evidence>
<dbReference type="SUPFAM" id="SSF53850">
    <property type="entry name" value="Periplasmic binding protein-like II"/>
    <property type="match status" value="1"/>
</dbReference>
<comment type="caution">
    <text evidence="6">The sequence shown here is derived from an EMBL/GenBank/DDBJ whole genome shotgun (WGS) entry which is preliminary data.</text>
</comment>
<keyword evidence="3" id="KW-0238">DNA-binding</keyword>
<dbReference type="InterPro" id="IPR036388">
    <property type="entry name" value="WH-like_DNA-bd_sf"/>
</dbReference>
<evidence type="ECO:0000313" key="6">
    <source>
        <dbReference type="EMBL" id="MBD8511946.1"/>
    </source>
</evidence>
<dbReference type="PANTHER" id="PTHR30419">
    <property type="entry name" value="HTH-TYPE TRANSCRIPTIONAL REGULATOR YBHD"/>
    <property type="match status" value="1"/>
</dbReference>
<evidence type="ECO:0000259" key="5">
    <source>
        <dbReference type="PROSITE" id="PS50931"/>
    </source>
</evidence>
<feature type="domain" description="HTH lysR-type" evidence="5">
    <location>
        <begin position="3"/>
        <end position="60"/>
    </location>
</feature>
<dbReference type="EMBL" id="JACYTP010000002">
    <property type="protein sequence ID" value="MBD8511946.1"/>
    <property type="molecule type" value="Genomic_DNA"/>
</dbReference>
<dbReference type="Proteomes" id="UP000649768">
    <property type="component" value="Unassembled WGS sequence"/>
</dbReference>
<dbReference type="Gene3D" id="3.40.190.10">
    <property type="entry name" value="Periplasmic binding protein-like II"/>
    <property type="match status" value="2"/>
</dbReference>
<dbReference type="Pfam" id="PF03466">
    <property type="entry name" value="LysR_substrate"/>
    <property type="match status" value="1"/>
</dbReference>
<protein>
    <submittedName>
        <fullName evidence="6">LysR family transcriptional regulator</fullName>
    </submittedName>
</protein>
<keyword evidence="7" id="KW-1185">Reference proteome</keyword>
<dbReference type="PROSITE" id="PS50931">
    <property type="entry name" value="HTH_LYSR"/>
    <property type="match status" value="1"/>
</dbReference>
<dbReference type="PANTHER" id="PTHR30419:SF28">
    <property type="entry name" value="HTH-TYPE TRANSCRIPTIONAL REGULATOR BSDA"/>
    <property type="match status" value="1"/>
</dbReference>
<evidence type="ECO:0000256" key="2">
    <source>
        <dbReference type="ARBA" id="ARBA00023015"/>
    </source>
</evidence>
<evidence type="ECO:0000256" key="4">
    <source>
        <dbReference type="ARBA" id="ARBA00023163"/>
    </source>
</evidence>
<reference evidence="6 7" key="1">
    <citation type="submission" date="2020-09" db="EMBL/GenBank/DDBJ databases">
        <title>Photobacterium sp. CAU 1568 isolated from sand of Sido Beach.</title>
        <authorList>
            <person name="Kim W."/>
        </authorList>
    </citation>
    <scope>NUCLEOTIDE SEQUENCE [LARGE SCALE GENOMIC DNA]</scope>
    <source>
        <strain evidence="6 7">CAU 1568</strain>
    </source>
</reference>
<proteinExistence type="inferred from homology"/>
<keyword evidence="2" id="KW-0805">Transcription regulation</keyword>
<dbReference type="CDD" id="cd08414">
    <property type="entry name" value="PBP2_LTTR_aromatics_like"/>
    <property type="match status" value="1"/>
</dbReference>
<dbReference type="InterPro" id="IPR000847">
    <property type="entry name" value="LysR_HTH_N"/>
</dbReference>
<organism evidence="6 7">
    <name type="scientific">Photobacterium arenosum</name>
    <dbReference type="NCBI Taxonomy" id="2774143"/>
    <lineage>
        <taxon>Bacteria</taxon>
        <taxon>Pseudomonadati</taxon>
        <taxon>Pseudomonadota</taxon>
        <taxon>Gammaproteobacteria</taxon>
        <taxon>Vibrionales</taxon>
        <taxon>Vibrionaceae</taxon>
        <taxon>Photobacterium</taxon>
    </lineage>
</organism>
<dbReference type="InterPro" id="IPR036390">
    <property type="entry name" value="WH_DNA-bd_sf"/>
</dbReference>
<dbReference type="InterPro" id="IPR050950">
    <property type="entry name" value="HTH-type_LysR_regulators"/>
</dbReference>
<evidence type="ECO:0000256" key="3">
    <source>
        <dbReference type="ARBA" id="ARBA00023125"/>
    </source>
</evidence>
<dbReference type="Pfam" id="PF00126">
    <property type="entry name" value="HTH_1"/>
    <property type="match status" value="1"/>
</dbReference>
<dbReference type="SUPFAM" id="SSF46785">
    <property type="entry name" value="Winged helix' DNA-binding domain"/>
    <property type="match status" value="1"/>
</dbReference>
<evidence type="ECO:0000313" key="7">
    <source>
        <dbReference type="Proteomes" id="UP000649768"/>
    </source>
</evidence>
<accession>A0ABR9BHV0</accession>
<dbReference type="Gene3D" id="1.10.10.10">
    <property type="entry name" value="Winged helix-like DNA-binding domain superfamily/Winged helix DNA-binding domain"/>
    <property type="match status" value="1"/>
</dbReference>
<name>A0ABR9BHV0_9GAMM</name>
<dbReference type="RefSeq" id="WP_192014776.1">
    <property type="nucleotide sequence ID" value="NZ_JACYTP010000002.1"/>
</dbReference>
<gene>
    <name evidence="6" type="ORF">IFO68_04510</name>
</gene>
<keyword evidence="4" id="KW-0804">Transcription</keyword>
<comment type="similarity">
    <text evidence="1">Belongs to the LysR transcriptional regulatory family.</text>
</comment>
<sequence>MKVNPKHLRSIEILAKVKSFRVASQILCISQPALSKQIKNFEDAYEIEMFVRDSQGVVLSDTGKLVINEITALNRHIKKTDELISSISQNNLTPLSIGFGKSSNDFLPVFIRDFQKKHSNISISLSDICSQDQEDQLLSGSLDIGFMRKPASQSLGSIRVSSDEFVLAVSKSQYDSDHIDFYLQKYNLLMMSNHSKSQINLNTMSLLKNRTYKITNISADLQTIITLILSNTGVAILPKKSILGIYDAIQLIPFPKETSWDIHMVWNPNRLSRSVELFIEHVKDQISTPASA</sequence>
<dbReference type="InterPro" id="IPR005119">
    <property type="entry name" value="LysR_subst-bd"/>
</dbReference>